<name>A0ABV7KJH6_PLAOK</name>
<dbReference type="SUPFAM" id="SSF52091">
    <property type="entry name" value="SpoIIaa-like"/>
    <property type="match status" value="1"/>
</dbReference>
<keyword evidence="4" id="KW-1185">Reference proteome</keyword>
<dbReference type="PROSITE" id="PS50801">
    <property type="entry name" value="STAS"/>
    <property type="match status" value="1"/>
</dbReference>
<dbReference type="RefSeq" id="WP_165850175.1">
    <property type="nucleotide sequence ID" value="NZ_JBHRUJ010000001.1"/>
</dbReference>
<dbReference type="Gene3D" id="1.10.490.70">
    <property type="entry name" value="Histidine kinase N-terminal domain"/>
    <property type="match status" value="1"/>
</dbReference>
<organism evidence="3 4">
    <name type="scientific">Planomicrobium okeanokoites</name>
    <name type="common">Planococcus okeanokoites</name>
    <name type="synonym">Flavobacterium okeanokoites</name>
    <dbReference type="NCBI Taxonomy" id="244"/>
    <lineage>
        <taxon>Bacteria</taxon>
        <taxon>Bacillati</taxon>
        <taxon>Bacillota</taxon>
        <taxon>Bacilli</taxon>
        <taxon>Bacillales</taxon>
        <taxon>Caryophanaceae</taxon>
        <taxon>Planomicrobium</taxon>
    </lineage>
</organism>
<accession>A0ABV7KJH6</accession>
<dbReference type="Gene3D" id="3.30.750.24">
    <property type="entry name" value="STAS domain"/>
    <property type="match status" value="1"/>
</dbReference>
<dbReference type="Pfam" id="PF14361">
    <property type="entry name" value="RsbRD_N"/>
    <property type="match status" value="1"/>
</dbReference>
<dbReference type="InterPro" id="IPR025751">
    <property type="entry name" value="RsbRD_N_dom"/>
</dbReference>
<protein>
    <submittedName>
        <fullName evidence="3">STAS domain-containing protein</fullName>
    </submittedName>
</protein>
<proteinExistence type="predicted"/>
<gene>
    <name evidence="3" type="ORF">ACFOEJ_00945</name>
</gene>
<comment type="caution">
    <text evidence="3">The sequence shown here is derived from an EMBL/GenBank/DDBJ whole genome shotgun (WGS) entry which is preliminary data.</text>
</comment>
<evidence type="ECO:0000313" key="4">
    <source>
        <dbReference type="Proteomes" id="UP001595625"/>
    </source>
</evidence>
<keyword evidence="1" id="KW-0597">Phosphoprotein</keyword>
<dbReference type="InterPro" id="IPR036513">
    <property type="entry name" value="STAS_dom_sf"/>
</dbReference>
<dbReference type="Proteomes" id="UP001595625">
    <property type="component" value="Unassembled WGS sequence"/>
</dbReference>
<dbReference type="CDD" id="cd07041">
    <property type="entry name" value="STAS_RsbR_RsbS_like"/>
    <property type="match status" value="1"/>
</dbReference>
<dbReference type="EMBL" id="JBHRUJ010000001">
    <property type="protein sequence ID" value="MFC3209639.1"/>
    <property type="molecule type" value="Genomic_DNA"/>
</dbReference>
<reference evidence="4" key="1">
    <citation type="journal article" date="2019" name="Int. J. Syst. Evol. Microbiol.">
        <title>The Global Catalogue of Microorganisms (GCM) 10K type strain sequencing project: providing services to taxonomists for standard genome sequencing and annotation.</title>
        <authorList>
            <consortium name="The Broad Institute Genomics Platform"/>
            <consortium name="The Broad Institute Genome Sequencing Center for Infectious Disease"/>
            <person name="Wu L."/>
            <person name="Ma J."/>
        </authorList>
    </citation>
    <scope>NUCLEOTIDE SEQUENCE [LARGE SCALE GENOMIC DNA]</scope>
    <source>
        <strain evidence="4">CCM 320</strain>
    </source>
</reference>
<dbReference type="InterPro" id="IPR002645">
    <property type="entry name" value="STAS_dom"/>
</dbReference>
<dbReference type="PANTHER" id="PTHR33745">
    <property type="entry name" value="RSBT ANTAGONIST PROTEIN RSBS-RELATED"/>
    <property type="match status" value="1"/>
</dbReference>
<evidence type="ECO:0000256" key="1">
    <source>
        <dbReference type="ARBA" id="ARBA00022553"/>
    </source>
</evidence>
<evidence type="ECO:0000313" key="3">
    <source>
        <dbReference type="EMBL" id="MFC3209639.1"/>
    </source>
</evidence>
<dbReference type="InterPro" id="IPR051932">
    <property type="entry name" value="Bact_StressResp_Reg"/>
</dbReference>
<feature type="domain" description="STAS" evidence="2">
    <location>
        <begin position="165"/>
        <end position="276"/>
    </location>
</feature>
<dbReference type="Pfam" id="PF01740">
    <property type="entry name" value="STAS"/>
    <property type="match status" value="1"/>
</dbReference>
<evidence type="ECO:0000259" key="2">
    <source>
        <dbReference type="PROSITE" id="PS50801"/>
    </source>
</evidence>
<dbReference type="PANTHER" id="PTHR33745:SF3">
    <property type="entry name" value="RSBT CO-ANTAGONIST PROTEIN RSBRC"/>
    <property type="match status" value="1"/>
</dbReference>
<sequence length="277" mass="31711">MGQKNEELYNYILSNKKKLTEEWLGSRKKADGSMYSSNVSSQVEEQLKKQNDAFIEAVTSVFIKSEDEFLVELEEWVETIATARARQSVPLHEVIAQIRVFRGIYWGYVRKFFNEDFDANSDDALNWAEVLNDSFDYIIERFAIRHYEADQRMLQSQRQMIYELSSPVIPIKKGVGILPLVGDIDTHRAKIILETALEQSVKQQLDTLYIDLSAVAIIDTMVAQQIFQVMESLKIIGVQSVLSGIRPEIAQTAITLGINFKDIKVHANLMRALETQE</sequence>